<feature type="region of interest" description="Disordered" evidence="9">
    <location>
        <begin position="32"/>
        <end position="59"/>
    </location>
</feature>
<dbReference type="GO" id="GO:0031514">
    <property type="term" value="C:motile cilium"/>
    <property type="evidence" value="ECO:0007669"/>
    <property type="project" value="UniProtKB-SubCell"/>
</dbReference>
<feature type="domain" description="Trichohyalin-plectin-homology" evidence="10">
    <location>
        <begin position="73"/>
        <end position="176"/>
    </location>
</feature>
<organism evidence="11 12">
    <name type="scientific">Eimeria acervulina</name>
    <name type="common">Coccidian parasite</name>
    <dbReference type="NCBI Taxonomy" id="5801"/>
    <lineage>
        <taxon>Eukaryota</taxon>
        <taxon>Sar</taxon>
        <taxon>Alveolata</taxon>
        <taxon>Apicomplexa</taxon>
        <taxon>Conoidasida</taxon>
        <taxon>Coccidia</taxon>
        <taxon>Eucoccidiorida</taxon>
        <taxon>Eimeriorina</taxon>
        <taxon>Eimeriidae</taxon>
        <taxon>Eimeria</taxon>
    </lineage>
</organism>
<dbReference type="InterPro" id="IPR033253">
    <property type="entry name" value="CFAP45"/>
</dbReference>
<gene>
    <name evidence="11" type="ORF">EAH_00032190</name>
</gene>
<sequence length="337" mass="40308">MPVFLYYVTSFLQELRSRILRFDSERRKRDIFEGENANSPSNSVLGRAQEASEENREEAEQLKFENCFLREAAEERERLQKELDDMMEEERIKRVKEIDERDAVRLQRLKMQETMIRQQIAERQLKRELELEERERERALVLKQMEALKVQDALSRKQKEEAARNLQLEVNAHNQMILNAPPHKTKAMEERERVERQREEAEAARQRKLNDELAQARLQQHREKMLKLVETAVAEKKEFDRVAATQRELAEAEQAKREAEKARRIQHMAELRKQIEERSKELETLKKKQQAEAEALQRAEEEDQRVIERARERKLAELQQLNDAEKYIAQLRKVCAK</sequence>
<evidence type="ECO:0000259" key="10">
    <source>
        <dbReference type="Pfam" id="PF13868"/>
    </source>
</evidence>
<dbReference type="RefSeq" id="XP_013247787.1">
    <property type="nucleotide sequence ID" value="XM_013392333.1"/>
</dbReference>
<keyword evidence="5" id="KW-0966">Cell projection</keyword>
<comment type="similarity">
    <text evidence="6">Belongs to the CFAP45 family.</text>
</comment>
<keyword evidence="4" id="KW-0969">Cilium</keyword>
<evidence type="ECO:0000256" key="3">
    <source>
        <dbReference type="ARBA" id="ARBA00023054"/>
    </source>
</evidence>
<dbReference type="Proteomes" id="UP000018050">
    <property type="component" value="Unassembled WGS sequence"/>
</dbReference>
<evidence type="ECO:0000256" key="9">
    <source>
        <dbReference type="SAM" id="MobiDB-lite"/>
    </source>
</evidence>
<keyword evidence="12" id="KW-1185">Reference proteome</keyword>
<feature type="domain" description="Trichohyalin-plectin-homology" evidence="10">
    <location>
        <begin position="186"/>
        <end position="321"/>
    </location>
</feature>
<proteinExistence type="inferred from homology"/>
<reference evidence="11" key="2">
    <citation type="submission" date="2013-10" db="EMBL/GenBank/DDBJ databases">
        <authorList>
            <person name="Aslett M."/>
        </authorList>
    </citation>
    <scope>NUCLEOTIDE SEQUENCE</scope>
    <source>
        <strain evidence="11">Houghton</strain>
    </source>
</reference>
<dbReference type="GeneID" id="25271289"/>
<comment type="subcellular location">
    <subcellularLocation>
        <location evidence="1">Cell projection</location>
        <location evidence="1">Cilium</location>
        <location evidence="1">Flagellum</location>
    </subcellularLocation>
</comment>
<accession>U6GWV3</accession>
<evidence type="ECO:0000256" key="8">
    <source>
        <dbReference type="SAM" id="Coils"/>
    </source>
</evidence>
<dbReference type="AlphaFoldDB" id="U6GWV3"/>
<dbReference type="EMBL" id="HG673032">
    <property type="protein sequence ID" value="CDI83009.1"/>
    <property type="molecule type" value="Genomic_DNA"/>
</dbReference>
<dbReference type="VEuPathDB" id="ToxoDB:EAH_00032190"/>
<name>U6GWV3_EIMAC</name>
<dbReference type="InterPro" id="IPR043597">
    <property type="entry name" value="TPH_dom"/>
</dbReference>
<evidence type="ECO:0000256" key="4">
    <source>
        <dbReference type="ARBA" id="ARBA00023069"/>
    </source>
</evidence>
<evidence type="ECO:0000256" key="7">
    <source>
        <dbReference type="ARBA" id="ARBA00034142"/>
    </source>
</evidence>
<dbReference type="OrthoDB" id="354567at2759"/>
<evidence type="ECO:0000256" key="1">
    <source>
        <dbReference type="ARBA" id="ARBA00004230"/>
    </source>
</evidence>
<dbReference type="OMA" id="EHHAYDE"/>
<protein>
    <recommendedName>
        <fullName evidence="7">Cilia- and flagella-associated protein 45</fullName>
    </recommendedName>
</protein>
<evidence type="ECO:0000256" key="5">
    <source>
        <dbReference type="ARBA" id="ARBA00023273"/>
    </source>
</evidence>
<evidence type="ECO:0000256" key="6">
    <source>
        <dbReference type="ARBA" id="ARBA00034116"/>
    </source>
</evidence>
<feature type="compositionally biased region" description="Basic and acidic residues" evidence="9">
    <location>
        <begin position="186"/>
        <end position="207"/>
    </location>
</feature>
<keyword evidence="2" id="KW-0282">Flagellum</keyword>
<feature type="region of interest" description="Disordered" evidence="9">
    <location>
        <begin position="184"/>
        <end position="207"/>
    </location>
</feature>
<reference evidence="11" key="1">
    <citation type="submission" date="2013-10" db="EMBL/GenBank/DDBJ databases">
        <title>Genomic analysis of the causative agents of coccidiosis in chickens.</title>
        <authorList>
            <person name="Reid A.J."/>
            <person name="Blake D."/>
            <person name="Billington K."/>
            <person name="Browne H."/>
            <person name="Dunn M."/>
            <person name="Hung S."/>
            <person name="Kawahara F."/>
            <person name="Miranda-Saavedra D."/>
            <person name="Mourier T."/>
            <person name="Nagra H."/>
            <person name="Otto T.D."/>
            <person name="Rawlings N."/>
            <person name="Sanchez A."/>
            <person name="Sanders M."/>
            <person name="Subramaniam C."/>
            <person name="Tay Y."/>
            <person name="Dear P."/>
            <person name="Doerig C."/>
            <person name="Gruber A."/>
            <person name="Parkinson J."/>
            <person name="Shirley M."/>
            <person name="Wan K.L."/>
            <person name="Berriman M."/>
            <person name="Tomley F."/>
            <person name="Pain A."/>
        </authorList>
    </citation>
    <scope>NUCLEOTIDE SEQUENCE</scope>
    <source>
        <strain evidence="11">Houghton</strain>
    </source>
</reference>
<evidence type="ECO:0000256" key="2">
    <source>
        <dbReference type="ARBA" id="ARBA00022846"/>
    </source>
</evidence>
<evidence type="ECO:0000313" key="11">
    <source>
        <dbReference type="EMBL" id="CDI83009.1"/>
    </source>
</evidence>
<keyword evidence="3 8" id="KW-0175">Coiled coil</keyword>
<feature type="coiled-coil region" evidence="8">
    <location>
        <begin position="242"/>
        <end position="327"/>
    </location>
</feature>
<dbReference type="PANTHER" id="PTHR15504:SF0">
    <property type="entry name" value="CILIA- AND FLAGELLA-ASSOCIATED PROTEIN 45"/>
    <property type="match status" value="1"/>
</dbReference>
<dbReference type="Pfam" id="PF13868">
    <property type="entry name" value="TPH"/>
    <property type="match status" value="2"/>
</dbReference>
<dbReference type="PANTHER" id="PTHR15504">
    <property type="entry name" value="NASOPHARYNGEAL EPITHELIUM SPECIFIC PROTEIN 1"/>
    <property type="match status" value="1"/>
</dbReference>
<evidence type="ECO:0000313" key="12">
    <source>
        <dbReference type="Proteomes" id="UP000018050"/>
    </source>
</evidence>